<feature type="region of interest" description="Disordered" evidence="1">
    <location>
        <begin position="38"/>
        <end position="66"/>
    </location>
</feature>
<feature type="transmembrane region" description="Helical" evidence="2">
    <location>
        <begin position="298"/>
        <end position="317"/>
    </location>
</feature>
<evidence type="ECO:0000256" key="1">
    <source>
        <dbReference type="SAM" id="MobiDB-lite"/>
    </source>
</evidence>
<evidence type="ECO:0000256" key="2">
    <source>
        <dbReference type="SAM" id="Phobius"/>
    </source>
</evidence>
<reference evidence="4 5" key="1">
    <citation type="submission" date="2019-02" db="EMBL/GenBank/DDBJ databases">
        <authorList>
            <consortium name="Pathogen Informatics"/>
        </authorList>
    </citation>
    <scope>NUCLEOTIDE SEQUENCE [LARGE SCALE GENOMIC DNA]</scope>
    <source>
        <strain evidence="4 5">3012STDY6756503</strain>
    </source>
</reference>
<feature type="domain" description="DUF4328" evidence="3">
    <location>
        <begin position="164"/>
        <end position="319"/>
    </location>
</feature>
<dbReference type="AlphaFoldDB" id="A0ABD7V3R9"/>
<sequence length="340" mass="37118">MIDLCPRCRIQAPHRPGRERCPRCGGPLSVVEDAARALRDADPRDREPVGARAAAPSRPAPPPVTGRLYRAPQLRWVARRPPEAIPIRRGPSRPPGPRRIPRYTYIPTWGFRDEPASDDPARSRLDHARSQLLFALVTTGAALAASAAVHLFRYMLLAVNRSTPLPEWLIAVSEVLVLFVGILALLGFVVSTLMFARWVLDLRAEAYHDAHLVDPRRPVWVALLAAVPLVNLVGAPLVLGEVAAVRVGHDPALDAGRVRSRLRRMWVAWAVVNAVAVAAVVARVLAWRSDSLQTGANSLTMVIISSAVSAAFAFWMARRIPGLFDASSAPVPTKRWVAVA</sequence>
<gene>
    <name evidence="4" type="ORF">NCTC8139_02398</name>
</gene>
<keyword evidence="2" id="KW-0472">Membrane</keyword>
<evidence type="ECO:0000313" key="5">
    <source>
        <dbReference type="Proteomes" id="UP000360750"/>
    </source>
</evidence>
<keyword evidence="2" id="KW-1133">Transmembrane helix</keyword>
<comment type="caution">
    <text evidence="4">The sequence shown here is derived from an EMBL/GenBank/DDBJ whole genome shotgun (WGS) entry which is preliminary data.</text>
</comment>
<name>A0ABD7V3R9_9ACTN</name>
<feature type="transmembrane region" description="Helical" evidence="2">
    <location>
        <begin position="132"/>
        <end position="156"/>
    </location>
</feature>
<evidence type="ECO:0000259" key="3">
    <source>
        <dbReference type="Pfam" id="PF14219"/>
    </source>
</evidence>
<feature type="transmembrane region" description="Helical" evidence="2">
    <location>
        <begin position="168"/>
        <end position="199"/>
    </location>
</feature>
<evidence type="ECO:0000313" key="4">
    <source>
        <dbReference type="EMBL" id="VFA88842.1"/>
    </source>
</evidence>
<organism evidence="4 5">
    <name type="scientific">Gordonia paraffinivorans</name>
    <dbReference type="NCBI Taxonomy" id="175628"/>
    <lineage>
        <taxon>Bacteria</taxon>
        <taxon>Bacillati</taxon>
        <taxon>Actinomycetota</taxon>
        <taxon>Actinomycetes</taxon>
        <taxon>Mycobacteriales</taxon>
        <taxon>Gordoniaceae</taxon>
        <taxon>Gordonia</taxon>
    </lineage>
</organism>
<feature type="compositionally biased region" description="Basic and acidic residues" evidence="1">
    <location>
        <begin position="38"/>
        <end position="49"/>
    </location>
</feature>
<dbReference type="EMBL" id="CAACYD010000006">
    <property type="protein sequence ID" value="VFA88842.1"/>
    <property type="molecule type" value="Genomic_DNA"/>
</dbReference>
<accession>A0ABD7V3R9</accession>
<dbReference type="Proteomes" id="UP000360750">
    <property type="component" value="Unassembled WGS sequence"/>
</dbReference>
<keyword evidence="2" id="KW-0812">Transmembrane</keyword>
<dbReference type="GeneID" id="60750399"/>
<feature type="transmembrane region" description="Helical" evidence="2">
    <location>
        <begin position="219"/>
        <end position="245"/>
    </location>
</feature>
<feature type="transmembrane region" description="Helical" evidence="2">
    <location>
        <begin position="266"/>
        <end position="286"/>
    </location>
</feature>
<protein>
    <recommendedName>
        <fullName evidence="3">DUF4328 domain-containing protein</fullName>
    </recommendedName>
</protein>
<dbReference type="RefSeq" id="WP_131734404.1">
    <property type="nucleotide sequence ID" value="NZ_CAACYD010000006.1"/>
</dbReference>
<dbReference type="Pfam" id="PF14219">
    <property type="entry name" value="DUF4328"/>
    <property type="match status" value="1"/>
</dbReference>
<dbReference type="InterPro" id="IPR025565">
    <property type="entry name" value="DUF4328"/>
</dbReference>
<proteinExistence type="predicted"/>